<dbReference type="PANTHER" id="PTHR11920">
    <property type="entry name" value="GUANYLYL CYCLASE"/>
    <property type="match status" value="1"/>
</dbReference>
<dbReference type="InterPro" id="IPR001054">
    <property type="entry name" value="A/G_cyclase"/>
</dbReference>
<dbReference type="Pfam" id="PF00211">
    <property type="entry name" value="Guanylate_cyc"/>
    <property type="match status" value="1"/>
</dbReference>
<feature type="domain" description="PDEase" evidence="10">
    <location>
        <begin position="738"/>
        <end position="977"/>
    </location>
</feature>
<dbReference type="SUPFAM" id="SSF55073">
    <property type="entry name" value="Nucleotide cyclase"/>
    <property type="match status" value="1"/>
</dbReference>
<dbReference type="Gene3D" id="1.10.1300.10">
    <property type="entry name" value="3'5'-cyclic nucleotide phosphodiesterase, catalytic domain"/>
    <property type="match status" value="1"/>
</dbReference>
<keyword evidence="2 8" id="KW-0812">Transmembrane</keyword>
<protein>
    <recommendedName>
        <fullName evidence="13">Phosphodiesterase</fullName>
    </recommendedName>
</protein>
<dbReference type="SUPFAM" id="SSF109604">
    <property type="entry name" value="HD-domain/PDEase-like"/>
    <property type="match status" value="1"/>
</dbReference>
<evidence type="ECO:0000256" key="4">
    <source>
        <dbReference type="ARBA" id="ARBA00022989"/>
    </source>
</evidence>
<feature type="compositionally biased region" description="Basic and acidic residues" evidence="7">
    <location>
        <begin position="1"/>
        <end position="10"/>
    </location>
</feature>
<dbReference type="InParanoid" id="A0A1Z5JC22"/>
<dbReference type="GO" id="GO:0005886">
    <property type="term" value="C:plasma membrane"/>
    <property type="evidence" value="ECO:0007669"/>
    <property type="project" value="TreeGrafter"/>
</dbReference>
<dbReference type="InterPro" id="IPR002073">
    <property type="entry name" value="PDEase_catalytic_dom"/>
</dbReference>
<dbReference type="GO" id="GO:0035556">
    <property type="term" value="P:intracellular signal transduction"/>
    <property type="evidence" value="ECO:0007669"/>
    <property type="project" value="InterPro"/>
</dbReference>
<evidence type="ECO:0000313" key="11">
    <source>
        <dbReference type="EMBL" id="GAX11564.1"/>
    </source>
</evidence>
<dbReference type="GO" id="GO:0001653">
    <property type="term" value="F:peptide receptor activity"/>
    <property type="evidence" value="ECO:0007669"/>
    <property type="project" value="TreeGrafter"/>
</dbReference>
<dbReference type="SMART" id="SM00044">
    <property type="entry name" value="CYCc"/>
    <property type="match status" value="1"/>
</dbReference>
<keyword evidence="5 8" id="KW-0472">Membrane</keyword>
<name>A0A1Z5JC22_FISSO</name>
<dbReference type="Proteomes" id="UP000198406">
    <property type="component" value="Unassembled WGS sequence"/>
</dbReference>
<feature type="region of interest" description="Disordered" evidence="7">
    <location>
        <begin position="1125"/>
        <end position="1152"/>
    </location>
</feature>
<dbReference type="PROSITE" id="PS50125">
    <property type="entry name" value="GUANYLATE_CYCLASE_2"/>
    <property type="match status" value="1"/>
</dbReference>
<evidence type="ECO:0000256" key="7">
    <source>
        <dbReference type="SAM" id="MobiDB-lite"/>
    </source>
</evidence>
<evidence type="ECO:0000259" key="10">
    <source>
        <dbReference type="PROSITE" id="PS51845"/>
    </source>
</evidence>
<keyword evidence="12" id="KW-1185">Reference proteome</keyword>
<dbReference type="GO" id="GO:0004114">
    <property type="term" value="F:3',5'-cyclic-nucleotide phosphodiesterase activity"/>
    <property type="evidence" value="ECO:0007669"/>
    <property type="project" value="InterPro"/>
</dbReference>
<evidence type="ECO:0000259" key="9">
    <source>
        <dbReference type="PROSITE" id="PS50125"/>
    </source>
</evidence>
<feature type="region of interest" description="Disordered" evidence="7">
    <location>
        <begin position="690"/>
        <end position="717"/>
    </location>
</feature>
<gene>
    <name evidence="11" type="ORF">FisN_22Lh257</name>
</gene>
<evidence type="ECO:0000256" key="1">
    <source>
        <dbReference type="ARBA" id="ARBA00004370"/>
    </source>
</evidence>
<evidence type="ECO:0000256" key="3">
    <source>
        <dbReference type="ARBA" id="ARBA00022741"/>
    </source>
</evidence>
<dbReference type="GO" id="GO:0000166">
    <property type="term" value="F:nucleotide binding"/>
    <property type="evidence" value="ECO:0007669"/>
    <property type="project" value="UniProtKB-KW"/>
</dbReference>
<keyword evidence="4 8" id="KW-1133">Transmembrane helix</keyword>
<dbReference type="GO" id="GO:0004016">
    <property type="term" value="F:adenylate cyclase activity"/>
    <property type="evidence" value="ECO:0007669"/>
    <property type="project" value="TreeGrafter"/>
</dbReference>
<evidence type="ECO:0000313" key="12">
    <source>
        <dbReference type="Proteomes" id="UP000198406"/>
    </source>
</evidence>
<dbReference type="PANTHER" id="PTHR11920:SF335">
    <property type="entry name" value="GUANYLATE CYCLASE"/>
    <property type="match status" value="1"/>
</dbReference>
<evidence type="ECO:0000256" key="8">
    <source>
        <dbReference type="SAM" id="Phobius"/>
    </source>
</evidence>
<evidence type="ECO:0000256" key="6">
    <source>
        <dbReference type="ARBA" id="ARBA00023239"/>
    </source>
</evidence>
<dbReference type="EMBL" id="BDSP01000041">
    <property type="protein sequence ID" value="GAX11564.1"/>
    <property type="molecule type" value="Genomic_DNA"/>
</dbReference>
<organism evidence="11 12">
    <name type="scientific">Fistulifera solaris</name>
    <name type="common">Oleaginous diatom</name>
    <dbReference type="NCBI Taxonomy" id="1519565"/>
    <lineage>
        <taxon>Eukaryota</taxon>
        <taxon>Sar</taxon>
        <taxon>Stramenopiles</taxon>
        <taxon>Ochrophyta</taxon>
        <taxon>Bacillariophyta</taxon>
        <taxon>Bacillariophyceae</taxon>
        <taxon>Bacillariophycidae</taxon>
        <taxon>Naviculales</taxon>
        <taxon>Naviculaceae</taxon>
        <taxon>Fistulifera</taxon>
    </lineage>
</organism>
<keyword evidence="3" id="KW-0547">Nucleotide-binding</keyword>
<dbReference type="OrthoDB" id="432756at2759"/>
<comment type="subcellular location">
    <subcellularLocation>
        <location evidence="1">Membrane</location>
    </subcellularLocation>
</comment>
<feature type="transmembrane region" description="Helical" evidence="8">
    <location>
        <begin position="383"/>
        <end position="404"/>
    </location>
</feature>
<reference evidence="11 12" key="1">
    <citation type="journal article" date="2015" name="Plant Cell">
        <title>Oil accumulation by the oleaginous diatom Fistulifera solaris as revealed by the genome and transcriptome.</title>
        <authorList>
            <person name="Tanaka T."/>
            <person name="Maeda Y."/>
            <person name="Veluchamy A."/>
            <person name="Tanaka M."/>
            <person name="Abida H."/>
            <person name="Marechal E."/>
            <person name="Bowler C."/>
            <person name="Muto M."/>
            <person name="Sunaga Y."/>
            <person name="Tanaka M."/>
            <person name="Yoshino T."/>
            <person name="Taniguchi T."/>
            <person name="Fukuda Y."/>
            <person name="Nemoto M."/>
            <person name="Matsumoto M."/>
            <person name="Wong P.S."/>
            <person name="Aburatani S."/>
            <person name="Fujibuchi W."/>
        </authorList>
    </citation>
    <scope>NUCLEOTIDE SEQUENCE [LARGE SCALE GENOMIC DNA]</scope>
    <source>
        <strain evidence="11 12">JPCC DA0580</strain>
    </source>
</reference>
<evidence type="ECO:0000256" key="5">
    <source>
        <dbReference type="ARBA" id="ARBA00023136"/>
    </source>
</evidence>
<dbReference type="AlphaFoldDB" id="A0A1Z5JC22"/>
<feature type="compositionally biased region" description="Low complexity" evidence="7">
    <location>
        <begin position="690"/>
        <end position="699"/>
    </location>
</feature>
<accession>A0A1Z5JC22</accession>
<proteinExistence type="predicted"/>
<dbReference type="GO" id="GO:0004383">
    <property type="term" value="F:guanylate cyclase activity"/>
    <property type="evidence" value="ECO:0007669"/>
    <property type="project" value="TreeGrafter"/>
</dbReference>
<evidence type="ECO:0000256" key="2">
    <source>
        <dbReference type="ARBA" id="ARBA00022692"/>
    </source>
</evidence>
<feature type="domain" description="Guanylate cyclase" evidence="9">
    <location>
        <begin position="502"/>
        <end position="636"/>
    </location>
</feature>
<dbReference type="Pfam" id="PF00233">
    <property type="entry name" value="PDEase_I"/>
    <property type="match status" value="1"/>
</dbReference>
<dbReference type="InterPro" id="IPR029787">
    <property type="entry name" value="Nucleotide_cyclase"/>
</dbReference>
<comment type="caution">
    <text evidence="11">The sequence shown here is derived from an EMBL/GenBank/DDBJ whole genome shotgun (WGS) entry which is preliminary data.</text>
</comment>
<feature type="compositionally biased region" description="Basic residues" evidence="7">
    <location>
        <begin position="1136"/>
        <end position="1146"/>
    </location>
</feature>
<keyword evidence="6" id="KW-0456">Lyase</keyword>
<dbReference type="InterPro" id="IPR036971">
    <property type="entry name" value="PDEase_catalytic_dom_sf"/>
</dbReference>
<dbReference type="GO" id="GO:0007168">
    <property type="term" value="P:receptor guanylyl cyclase signaling pathway"/>
    <property type="evidence" value="ECO:0007669"/>
    <property type="project" value="TreeGrafter"/>
</dbReference>
<feature type="compositionally biased region" description="Basic and acidic residues" evidence="7">
    <location>
        <begin position="1125"/>
        <end position="1135"/>
    </location>
</feature>
<feature type="region of interest" description="Disordered" evidence="7">
    <location>
        <begin position="1"/>
        <end position="36"/>
    </location>
</feature>
<dbReference type="Gene3D" id="3.30.70.1230">
    <property type="entry name" value="Nucleotide cyclase"/>
    <property type="match status" value="1"/>
</dbReference>
<dbReference type="PROSITE" id="PS51845">
    <property type="entry name" value="PDEASE_I_2"/>
    <property type="match status" value="1"/>
</dbReference>
<sequence length="1152" mass="129762">MSQPPTHDDGTSFADEGSLGSIESGEDAIQRDRTAEGLATSENRAVAYVRKGIMIILFVTAVISIEFVYQSTVQRQKKIAAALFYSQASQVQQRLQESWTHQHATAANGLANDISRLANILQEEYPTVTTPDFPSTTQTVRDLLNLSGVWWFPLVTKENIAEWEDYAPHHVDWIPSKVSDKLNLRFRYNVEEATARKLVSIRPHIFNADGSPTVGNGPFAPMWQMFPADEASHLVNLNLFSLEDWKAPLLDVLNTAKPTWGPILDAGEANLSPVSAFLHPILSDKNSTEVKAIVVLLSSWGSLLRREGLTSSPLNVLAVVRDSCQVGVNLTIDLNKGDFQGWNRDTSKHRDMLLHSELKLPSASCNYTVDFYPSNSSTQSHHAFWLAFVTALGFALVASMFAWYDLLVAKRQKIVLEHAVQSRAILSSLFPEQVHDRLFRRESLGENGDPSLDEDITQDDSTLVVFEPTKQRLRSFLDHNGDVPISEGGGLKPIADLFPNCTVLFADISGFTAWSSVRDPAQVFTLLESVYQAFDKIARKRGVFKVETIGDSYVAVTGLPDPQEDHALIMCRFARDCRAKMNAITQSLDLTLGPDTSDLKMRFGLHSGPVTAGVLRGEKSRFQLFGDTVNTAARMESTGQRDQIQLSATTADLVTKAGKGHWIRAREEKVLAKGKGELQTYWFHPQNSRRSISSTISDDSLTKQSDDIWGNQEDGEADDSQLDIMQQKQKHIRLIDYNVDLLAGLLRQVIAQRRMLNLAKIDATQESAPVFSREKSNVKVLDEVVEVISLPEFDAAAYKGYVDPDTINLGPAVKAQLKRYVAVIAAMYRNNPFHNFEHASHVTMSVNKLLQRIVAPEMKVRRRSLQMGGKELASDLHHYTYGITSDPLTQLAIVFAALIHDCDHWGVSNQQLVKEGVPIAEKYQNKSVAEQNSVDLAWDLLMDEEEYGELLKCMFATQSELDRFRQVVVNVVMATDIFDPELLAMRQARWEKAFTERDDDTPNRKATIVIEHIVQASDVAHSMQHWHVYQKWNRRLFDELYTAYRAGRMAKDPSEFWVDGEVKFFDSYVIPLAKKLKECGVFGVSSEECLNYAINNRNEWESKGVQIVAELVLNYKLRDEEEAERLRQEERNKENGKKRRFARRRSLFTSGG</sequence>
<evidence type="ECO:0008006" key="13">
    <source>
        <dbReference type="Google" id="ProtNLM"/>
    </source>
</evidence>
<dbReference type="CDD" id="cd07302">
    <property type="entry name" value="CHD"/>
    <property type="match status" value="1"/>
</dbReference>
<feature type="transmembrane region" description="Helical" evidence="8">
    <location>
        <begin position="48"/>
        <end position="69"/>
    </location>
</feature>
<dbReference type="InterPro" id="IPR050401">
    <property type="entry name" value="Cyclic_nucleotide_synthase"/>
</dbReference>